<dbReference type="AlphaFoldDB" id="A0A6C0KZF0"/>
<accession>A0A6C0KZF0</accession>
<dbReference type="EMBL" id="MN741020">
    <property type="protein sequence ID" value="QHU22949.1"/>
    <property type="molecule type" value="Genomic_DNA"/>
</dbReference>
<name>A0A6C0KZF0_9ZZZZ</name>
<evidence type="ECO:0000313" key="1">
    <source>
        <dbReference type="EMBL" id="QHU22949.1"/>
    </source>
</evidence>
<reference evidence="1" key="1">
    <citation type="journal article" date="2020" name="Nature">
        <title>Giant virus diversity and host interactions through global metagenomics.</title>
        <authorList>
            <person name="Schulz F."/>
            <person name="Roux S."/>
            <person name="Paez-Espino D."/>
            <person name="Jungbluth S."/>
            <person name="Walsh D.A."/>
            <person name="Denef V.J."/>
            <person name="McMahon K.D."/>
            <person name="Konstantinidis K.T."/>
            <person name="Eloe-Fadrosh E.A."/>
            <person name="Kyrpides N.C."/>
            <person name="Woyke T."/>
        </authorList>
    </citation>
    <scope>NUCLEOTIDE SEQUENCE</scope>
    <source>
        <strain evidence="1">GVMAG-S-ERX555907-63</strain>
    </source>
</reference>
<protein>
    <submittedName>
        <fullName evidence="1">Uncharacterized protein</fullName>
    </submittedName>
</protein>
<proteinExistence type="predicted"/>
<sequence>MSLLLNTLLNELIEMFLSIVKINLIYNTIMYIIKMSIISTMCMGFVQKSHYQRQILFSPILSTKKDIFTGKIYVGEPELLDNISDILEKIKDTIDKTVDSIFGPEPNNIPIPIPIPIPVEDNPNPYEK</sequence>
<organism evidence="1">
    <name type="scientific">viral metagenome</name>
    <dbReference type="NCBI Taxonomy" id="1070528"/>
    <lineage>
        <taxon>unclassified sequences</taxon>
        <taxon>metagenomes</taxon>
        <taxon>organismal metagenomes</taxon>
    </lineage>
</organism>